<dbReference type="GO" id="GO:0008168">
    <property type="term" value="F:methyltransferase activity"/>
    <property type="evidence" value="ECO:0007669"/>
    <property type="project" value="UniProtKB-KW"/>
</dbReference>
<feature type="region of interest" description="Disordered" evidence="2">
    <location>
        <begin position="540"/>
        <end position="622"/>
    </location>
</feature>
<protein>
    <recommendedName>
        <fullName evidence="1">Cap-specific mRNA (nucleoside-2'-O-)-methyltransferase 1</fullName>
        <ecNumber evidence="1">2.1.1.57</ecNumber>
    </recommendedName>
    <alternativeName>
        <fullName evidence="1">Cap1 2'O-ribose methyltransferase 1</fullName>
    </alternativeName>
</protein>
<evidence type="ECO:0000256" key="2">
    <source>
        <dbReference type="SAM" id="MobiDB-lite"/>
    </source>
</evidence>
<feature type="compositionally biased region" description="Basic and acidic residues" evidence="2">
    <location>
        <begin position="594"/>
        <end position="609"/>
    </location>
</feature>
<dbReference type="InterPro" id="IPR025816">
    <property type="entry name" value="RrmJ-type_MeTrfase"/>
</dbReference>
<keyword evidence="1" id="KW-0808">Transferase</keyword>
<dbReference type="PROSITE" id="PS51613">
    <property type="entry name" value="SAM_MT_RRMJ"/>
    <property type="match status" value="1"/>
</dbReference>
<organism evidence="4 5">
    <name type="scientific">Blattamonas nauphoetae</name>
    <dbReference type="NCBI Taxonomy" id="2049346"/>
    <lineage>
        <taxon>Eukaryota</taxon>
        <taxon>Metamonada</taxon>
        <taxon>Preaxostyla</taxon>
        <taxon>Oxymonadida</taxon>
        <taxon>Blattamonas</taxon>
    </lineage>
</organism>
<feature type="compositionally biased region" description="Basic and acidic residues" evidence="2">
    <location>
        <begin position="58"/>
        <end position="73"/>
    </location>
</feature>
<feature type="compositionally biased region" description="Acidic residues" evidence="2">
    <location>
        <begin position="658"/>
        <end position="670"/>
    </location>
</feature>
<dbReference type="Pfam" id="PF01728">
    <property type="entry name" value="FtsJ"/>
    <property type="match status" value="1"/>
</dbReference>
<evidence type="ECO:0000259" key="3">
    <source>
        <dbReference type="PROSITE" id="PS51613"/>
    </source>
</evidence>
<sequence length="680" mass="77146">MSSRPLSTSSTRPIVESWTREEDPDNLYNVSNHHYSNPRYLAKLVPKVPQDYGQYRPRPRDQQQRRPPPERGKSNLFAQFGFSSQNDKPSHLGDVTDVINQQRGATDRRGLGYDQEDEQAKPEHEVILPDNFDITRSIRMTDIMSRLPTSSQKPPQEWKHDWIVISDTPPVIESDLFCDPKKVDRLFELKTAFDNVPSRDFVSARNKSNPYELIGKSIFQNRAALKMANVDSTCHFLKRCPIQRTVLPSHHRYVNLSQRPLVFADICAGPGGFTEYICWRTNGAAIGYGFTIKGENDFRLDKFNQRAPSHNFLPLYGPLNNGDITKEENLRDFQKYVLKDTADVGVDLVMADGGFSVEGQFNQQELIMRQLILCQFIMALSVLREGGSFMCKMFDIYTPFTVELVYLVSLYFTDVGILKPLTSRPANSERYLIAEGFKRSSAVGEGKQTDTASTSLLEHLYFTNKQINAHPDDGLGVVQVYPLELIPKAFIEALKQSNLDIADQQQTALEDVLRFIRDPNLVPFDQHVIQKECLQRWDVPNPSANRTYGENKPFQDGGRDSRDGRENYRRDGYRGRGGRDDRRRGSRGSRHHSNRSDSRSYGRGHDDRRHPSRTGSNAVPVAQVPVLPPLEGVAEKRLKTDEVFMDVDYSGSDFDIGDGDFEGGFSDDEGMGASFSPGHD</sequence>
<evidence type="ECO:0000313" key="4">
    <source>
        <dbReference type="EMBL" id="KAK2949268.1"/>
    </source>
</evidence>
<name>A0ABQ9X9Q1_9EUKA</name>
<dbReference type="InterPro" id="IPR002877">
    <property type="entry name" value="RNA_MeTrfase_FtsJ_dom"/>
</dbReference>
<reference evidence="4 5" key="1">
    <citation type="journal article" date="2022" name="bioRxiv">
        <title>Genomics of Preaxostyla Flagellates Illuminates Evolutionary Transitions and the Path Towards Mitochondrial Loss.</title>
        <authorList>
            <person name="Novak L.V.F."/>
            <person name="Treitli S.C."/>
            <person name="Pyrih J."/>
            <person name="Halakuc P."/>
            <person name="Pipaliya S.V."/>
            <person name="Vacek V."/>
            <person name="Brzon O."/>
            <person name="Soukal P."/>
            <person name="Eme L."/>
            <person name="Dacks J.B."/>
            <person name="Karnkowska A."/>
            <person name="Elias M."/>
            <person name="Hampl V."/>
        </authorList>
    </citation>
    <scope>NUCLEOTIDE SEQUENCE [LARGE SCALE GENOMIC DNA]</scope>
    <source>
        <strain evidence="4">NAU3</strain>
        <tissue evidence="4">Gut</tissue>
    </source>
</reference>
<keyword evidence="5" id="KW-1185">Reference proteome</keyword>
<dbReference type="GO" id="GO:0032259">
    <property type="term" value="P:methylation"/>
    <property type="evidence" value="ECO:0007669"/>
    <property type="project" value="UniProtKB-KW"/>
</dbReference>
<dbReference type="SUPFAM" id="SSF53335">
    <property type="entry name" value="S-adenosyl-L-methionine-dependent methyltransferases"/>
    <property type="match status" value="1"/>
</dbReference>
<dbReference type="Gene3D" id="3.40.50.12760">
    <property type="match status" value="1"/>
</dbReference>
<feature type="region of interest" description="Disordered" evidence="2">
    <location>
        <begin position="658"/>
        <end position="680"/>
    </location>
</feature>
<evidence type="ECO:0000313" key="5">
    <source>
        <dbReference type="Proteomes" id="UP001281761"/>
    </source>
</evidence>
<dbReference type="PANTHER" id="PTHR16121:SF0">
    <property type="entry name" value="CAP-SPECIFIC MRNA (NUCLEOSIDE-2'-O-)-METHYLTRANSFERASE 1"/>
    <property type="match status" value="1"/>
</dbReference>
<proteinExistence type="predicted"/>
<feature type="compositionally biased region" description="Basic residues" evidence="2">
    <location>
        <begin position="584"/>
        <end position="593"/>
    </location>
</feature>
<dbReference type="Proteomes" id="UP001281761">
    <property type="component" value="Unassembled WGS sequence"/>
</dbReference>
<feature type="compositionally biased region" description="Basic and acidic residues" evidence="2">
    <location>
        <begin position="557"/>
        <end position="583"/>
    </location>
</feature>
<comment type="catalytic activity">
    <reaction evidence="1">
        <text>a 5'-end (N(7)-methyl 5'-triphosphoguanosine)-ribonucleoside in mRNA + S-adenosyl-L-methionine = a 5'-end (N(7)-methyl 5'-triphosphoguanosine)-(2'-O-methyl-ribonucleoside) in mRNA + S-adenosyl-L-homocysteine + H(+)</text>
        <dbReference type="Rhea" id="RHEA:67020"/>
        <dbReference type="Rhea" id="RHEA-COMP:17167"/>
        <dbReference type="Rhea" id="RHEA-COMP:17168"/>
        <dbReference type="ChEBI" id="CHEBI:15378"/>
        <dbReference type="ChEBI" id="CHEBI:57856"/>
        <dbReference type="ChEBI" id="CHEBI:59789"/>
        <dbReference type="ChEBI" id="CHEBI:156461"/>
        <dbReference type="ChEBI" id="CHEBI:167609"/>
        <dbReference type="EC" id="2.1.1.57"/>
    </reaction>
</comment>
<dbReference type="PANTHER" id="PTHR16121">
    <property type="entry name" value="CAP-SPECIFIC MRNA (NUCLEOSIDE-2'-O-)-METHYLTRANSFERASE 1-RELATED"/>
    <property type="match status" value="1"/>
</dbReference>
<dbReference type="InterPro" id="IPR029063">
    <property type="entry name" value="SAM-dependent_MTases_sf"/>
</dbReference>
<keyword evidence="1 4" id="KW-0489">Methyltransferase</keyword>
<accession>A0ABQ9X9Q1</accession>
<keyword evidence="1" id="KW-0507">mRNA processing</keyword>
<feature type="compositionally biased region" description="Low complexity" evidence="2">
    <location>
        <begin position="1"/>
        <end position="13"/>
    </location>
</feature>
<dbReference type="EC" id="2.1.1.57" evidence="1"/>
<feature type="region of interest" description="Disordered" evidence="2">
    <location>
        <begin position="1"/>
        <end position="76"/>
    </location>
</feature>
<evidence type="ECO:0000256" key="1">
    <source>
        <dbReference type="RuleBase" id="RU368012"/>
    </source>
</evidence>
<comment type="function">
    <text evidence="1">S-adenosyl-L-methionine-dependent methyltransferase that mediates RNA cap1 2'-O-ribose methylation to the 5'-cap structure of RNAs. Methylates the ribose of the first nucleotide of a m(7)GpppG-capped mRNA to produce m(7)GpppNmp (cap1).</text>
</comment>
<keyword evidence="1" id="KW-0506">mRNA capping</keyword>
<keyword evidence="1" id="KW-0949">S-adenosyl-L-methionine</keyword>
<feature type="region of interest" description="Disordered" evidence="2">
    <location>
        <begin position="103"/>
        <end position="123"/>
    </location>
</feature>
<feature type="domain" description="RrmJ-type SAM-dependent 2'-O-MTase" evidence="3">
    <location>
        <begin position="218"/>
        <end position="438"/>
    </location>
</feature>
<dbReference type="InterPro" id="IPR050851">
    <property type="entry name" value="mRNA_Cap_2O-Ribose_MeTrfase"/>
</dbReference>
<comment type="caution">
    <text evidence="4">The sequence shown here is derived from an EMBL/GenBank/DDBJ whole genome shotgun (WGS) entry which is preliminary data.</text>
</comment>
<keyword evidence="1" id="KW-0539">Nucleus</keyword>
<dbReference type="EMBL" id="JARBJD010000159">
    <property type="protein sequence ID" value="KAK2949268.1"/>
    <property type="molecule type" value="Genomic_DNA"/>
</dbReference>
<gene>
    <name evidence="4" type="ORF">BLNAU_15749</name>
</gene>
<comment type="subcellular location">
    <subcellularLocation>
        <location evidence="1">Nucleus</location>
    </subcellularLocation>
</comment>